<evidence type="ECO:0000256" key="1">
    <source>
        <dbReference type="SAM" id="Coils"/>
    </source>
</evidence>
<protein>
    <submittedName>
        <fullName evidence="2">Uncharacterized protein</fullName>
    </submittedName>
</protein>
<feature type="coiled-coil region" evidence="1">
    <location>
        <begin position="22"/>
        <end position="59"/>
    </location>
</feature>
<dbReference type="Proteomes" id="UP000034502">
    <property type="component" value="Unassembled WGS sequence"/>
</dbReference>
<gene>
    <name evidence="2" type="ORF">UX86_C0032G0002</name>
</gene>
<keyword evidence="1" id="KW-0175">Coiled coil</keyword>
<proteinExistence type="predicted"/>
<dbReference type="AlphaFoldDB" id="A0A0G1S0Y0"/>
<reference evidence="2 3" key="1">
    <citation type="journal article" date="2015" name="Nature">
        <title>rRNA introns, odd ribosomes, and small enigmatic genomes across a large radiation of phyla.</title>
        <authorList>
            <person name="Brown C.T."/>
            <person name="Hug L.A."/>
            <person name="Thomas B.C."/>
            <person name="Sharon I."/>
            <person name="Castelle C.J."/>
            <person name="Singh A."/>
            <person name="Wilkins M.J."/>
            <person name="Williams K.H."/>
            <person name="Banfield J.F."/>
        </authorList>
    </citation>
    <scope>NUCLEOTIDE SEQUENCE [LARGE SCALE GENOMIC DNA]</scope>
</reference>
<accession>A0A0G1S0Y0</accession>
<name>A0A0G1S0Y0_9BACT</name>
<evidence type="ECO:0000313" key="3">
    <source>
        <dbReference type="Proteomes" id="UP000034502"/>
    </source>
</evidence>
<dbReference type="EMBL" id="LCNU01000032">
    <property type="protein sequence ID" value="KKU63139.1"/>
    <property type="molecule type" value="Genomic_DNA"/>
</dbReference>
<organism evidence="2 3">
    <name type="scientific">Candidatus Amesbacteria bacterium GW2011_GWC1_47_15</name>
    <dbReference type="NCBI Taxonomy" id="1618364"/>
    <lineage>
        <taxon>Bacteria</taxon>
        <taxon>Candidatus Amesiibacteriota</taxon>
    </lineage>
</organism>
<comment type="caution">
    <text evidence="2">The sequence shown here is derived from an EMBL/GenBank/DDBJ whole genome shotgun (WGS) entry which is preliminary data.</text>
</comment>
<dbReference type="STRING" id="1618364.UX86_C0032G0002"/>
<sequence length="192" mass="22714">MGSEDLRKLGRELQQAHEVARQREIRLELERRQEEKRRIEEEKKEKQRVKENIRLIKSELLGFMGEVNHETFQGRGRVSGWLLYDKRWSRYYPGGTSLDGPYDASTVYYNQKWEELKLVGIKGYEYGYNIVYGKVWGKVGFRQLRYADNVLALYGSSFSFSEYLNGNGQEIVKKAKQDLIDAIKITTERWSR</sequence>
<evidence type="ECO:0000313" key="2">
    <source>
        <dbReference type="EMBL" id="KKU63139.1"/>
    </source>
</evidence>